<feature type="domain" description="DUF4325" evidence="1">
    <location>
        <begin position="32"/>
        <end position="77"/>
    </location>
</feature>
<proteinExistence type="predicted"/>
<evidence type="ECO:0000313" key="2">
    <source>
        <dbReference type="EMBL" id="OGC16413.1"/>
    </source>
</evidence>
<gene>
    <name evidence="2" type="ORF">A2290_02170</name>
</gene>
<sequence length="90" mass="10044">MKIEIKKFGKILVSRPDGREAFSAAKAYIFPKEMKEITLDFDGVDVLSPSWADEFISGIKSNFKGIKINFINTDNQSVKATLDMLLSLGN</sequence>
<reference evidence="2 3" key="1">
    <citation type="journal article" date="2016" name="Nat. Commun.">
        <title>Thousands of microbial genomes shed light on interconnected biogeochemical processes in an aquifer system.</title>
        <authorList>
            <person name="Anantharaman K."/>
            <person name="Brown C.T."/>
            <person name="Hug L.A."/>
            <person name="Sharon I."/>
            <person name="Castelle C.J."/>
            <person name="Probst A.J."/>
            <person name="Thomas B.C."/>
            <person name="Singh A."/>
            <person name="Wilkins M.J."/>
            <person name="Karaoz U."/>
            <person name="Brodie E.L."/>
            <person name="Williams K.H."/>
            <person name="Hubbard S.S."/>
            <person name="Banfield J.F."/>
        </authorList>
    </citation>
    <scope>NUCLEOTIDE SEQUENCE [LARGE SCALE GENOMIC DNA]</scope>
</reference>
<evidence type="ECO:0000259" key="1">
    <source>
        <dbReference type="Pfam" id="PF14213"/>
    </source>
</evidence>
<evidence type="ECO:0000313" key="3">
    <source>
        <dbReference type="Proteomes" id="UP000177905"/>
    </source>
</evidence>
<dbReference type="Proteomes" id="UP000177905">
    <property type="component" value="Unassembled WGS sequence"/>
</dbReference>
<dbReference type="Pfam" id="PF14213">
    <property type="entry name" value="DUF4325"/>
    <property type="match status" value="1"/>
</dbReference>
<dbReference type="EMBL" id="MEUA01000009">
    <property type="protein sequence ID" value="OGC16413.1"/>
    <property type="molecule type" value="Genomic_DNA"/>
</dbReference>
<dbReference type="InterPro" id="IPR025474">
    <property type="entry name" value="DUF4325"/>
</dbReference>
<name>A0A1F4S9K0_UNCSA</name>
<accession>A0A1F4S9K0</accession>
<organism evidence="2 3">
    <name type="scientific">candidate division WOR-1 bacterium RIFOXYB2_FULL_36_35</name>
    <dbReference type="NCBI Taxonomy" id="1802578"/>
    <lineage>
        <taxon>Bacteria</taxon>
        <taxon>Bacillati</taxon>
        <taxon>Saganbacteria</taxon>
    </lineage>
</organism>
<comment type="caution">
    <text evidence="2">The sequence shown here is derived from an EMBL/GenBank/DDBJ whole genome shotgun (WGS) entry which is preliminary data.</text>
</comment>
<protein>
    <submittedName>
        <fullName evidence="2">DUF4325 domain-containing protein</fullName>
    </submittedName>
</protein>
<dbReference type="AlphaFoldDB" id="A0A1F4S9K0"/>